<comment type="caution">
    <text evidence="1">The sequence shown here is derived from an EMBL/GenBank/DDBJ whole genome shotgun (WGS) entry which is preliminary data.</text>
</comment>
<organism evidence="1 2">
    <name type="scientific">Pseudorhodoferax soli</name>
    <dbReference type="NCBI Taxonomy" id="545864"/>
    <lineage>
        <taxon>Bacteria</taxon>
        <taxon>Pseudomonadati</taxon>
        <taxon>Pseudomonadota</taxon>
        <taxon>Betaproteobacteria</taxon>
        <taxon>Burkholderiales</taxon>
        <taxon>Comamonadaceae</taxon>
    </lineage>
</organism>
<reference evidence="1 2" key="1">
    <citation type="submission" date="2018-07" db="EMBL/GenBank/DDBJ databases">
        <title>Genomic Encyclopedia of Type Strains, Phase IV (KMG-IV): sequencing the most valuable type-strain genomes for metagenomic binning, comparative biology and taxonomic classification.</title>
        <authorList>
            <person name="Goeker M."/>
        </authorList>
    </citation>
    <scope>NUCLEOTIDE SEQUENCE [LARGE SCALE GENOMIC DNA]</scope>
    <source>
        <strain evidence="1 2">DSM 21634</strain>
    </source>
</reference>
<dbReference type="EMBL" id="QPJK01000003">
    <property type="protein sequence ID" value="RCW72422.1"/>
    <property type="molecule type" value="Genomic_DNA"/>
</dbReference>
<dbReference type="AlphaFoldDB" id="A0A368XWT0"/>
<sequence>MAFHALRIFAVSGVTSCTAQRSKAECLDVLILGTPEALRTVAQRMMLGPLDAEFNGEQFRLTRFTVRNQGDRGRLVFRADHEAVERSYPVANGCADPPAH</sequence>
<accession>A0A368XWT0</accession>
<protein>
    <submittedName>
        <fullName evidence="1">Uncharacterized protein</fullName>
    </submittedName>
</protein>
<gene>
    <name evidence="1" type="ORF">DES41_10326</name>
</gene>
<dbReference type="Proteomes" id="UP000252884">
    <property type="component" value="Unassembled WGS sequence"/>
</dbReference>
<evidence type="ECO:0000313" key="2">
    <source>
        <dbReference type="Proteomes" id="UP000252884"/>
    </source>
</evidence>
<name>A0A368XWT0_9BURK</name>
<proteinExistence type="predicted"/>
<evidence type="ECO:0000313" key="1">
    <source>
        <dbReference type="EMBL" id="RCW72422.1"/>
    </source>
</evidence>
<keyword evidence="2" id="KW-1185">Reference proteome</keyword>